<feature type="region of interest" description="Disordered" evidence="7">
    <location>
        <begin position="74"/>
        <end position="95"/>
    </location>
</feature>
<dbReference type="EMBL" id="JBJUIK010000002">
    <property type="protein sequence ID" value="KAL3536181.1"/>
    <property type="molecule type" value="Genomic_DNA"/>
</dbReference>
<keyword evidence="4" id="KW-0735">Signal-anchor</keyword>
<evidence type="ECO:0000256" key="3">
    <source>
        <dbReference type="ARBA" id="ARBA00022676"/>
    </source>
</evidence>
<dbReference type="Pfam" id="PF03016">
    <property type="entry name" value="Exostosin_GT47"/>
    <property type="match status" value="1"/>
</dbReference>
<dbReference type="GO" id="GO:0000139">
    <property type="term" value="C:Golgi membrane"/>
    <property type="evidence" value="ECO:0007669"/>
    <property type="project" value="UniProtKB-SubCell"/>
</dbReference>
<dbReference type="Proteomes" id="UP001630127">
    <property type="component" value="Unassembled WGS sequence"/>
</dbReference>
<dbReference type="InterPro" id="IPR040911">
    <property type="entry name" value="Exostosin_GT47"/>
</dbReference>
<evidence type="ECO:0000313" key="10">
    <source>
        <dbReference type="EMBL" id="KAL3536181.1"/>
    </source>
</evidence>
<comment type="caution">
    <text evidence="10">The sequence shown here is derived from an EMBL/GenBank/DDBJ whole genome shotgun (WGS) entry which is preliminary data.</text>
</comment>
<reference evidence="10 11" key="1">
    <citation type="submission" date="2024-11" db="EMBL/GenBank/DDBJ databases">
        <title>A near-complete genome assembly of Cinchona calisaya.</title>
        <authorList>
            <person name="Lian D.C."/>
            <person name="Zhao X.W."/>
            <person name="Wei L."/>
        </authorList>
    </citation>
    <scope>NUCLEOTIDE SEQUENCE [LARGE SCALE GENOMIC DNA]</scope>
    <source>
        <tissue evidence="10">Nenye</tissue>
    </source>
</reference>
<keyword evidence="8" id="KW-0812">Transmembrane</keyword>
<evidence type="ECO:0000256" key="4">
    <source>
        <dbReference type="ARBA" id="ARBA00022968"/>
    </source>
</evidence>
<dbReference type="GO" id="GO:0016757">
    <property type="term" value="F:glycosyltransferase activity"/>
    <property type="evidence" value="ECO:0007669"/>
    <property type="project" value="UniProtKB-KW"/>
</dbReference>
<comment type="similarity">
    <text evidence="2">Belongs to the glycosyltransferase 47 family.</text>
</comment>
<sequence>MEGWRKNVRSTYFSSTSSRLWSVMVSVVLVFGIMVLLWGYNWDFASNYQRHPWGWNWNWNWKWPSSSTAFSSNVVEDPTSSLSGSPSRDGGAVVRRVDDVDQLTPSPTPSRSTEDVVVVGGGIITEDNFNHSSSPSPPPPPPLVGIQVGIQKEGILYNTNNRTTVSSSNGSHAPPLSARINRNFSNLERLEARMQQARLEIRDATKGNQSRDPDYLPMGPMYWNANAFHRSYLEMEKQFKVYVYEEGEPPIFHNGPCKSIYSMEGNFIYQMEMTKFRTRDPNKAHVYFLPISVTAIVHFIYEKKLKDHWKPMKQTVSDYVTLVSTKYPYWNRSLGADHLMLSCHDWGPELSSSVPELYKNSIRALCNANTSEGFNPIKDVSFPEIHLPGGTLQGLIGGPSPSQRPILAFFAGGVHGPIRPVLLEHWENKDEDIQVHRYLPKGVSYLGMMKKSKFCICPSGYEVASPRMVEALYSGCVPVLIKDHYVPPFSDVLNWKSFAVEIPVKDIPNLKKILTSISTRQYIRMQRRGKQIRQHFEVNSPPKRYDVFHMILHSVWLRRLNLRIHGTRDF</sequence>
<evidence type="ECO:0000313" key="11">
    <source>
        <dbReference type="Proteomes" id="UP001630127"/>
    </source>
</evidence>
<feature type="domain" description="Exostosin GT47" evidence="9">
    <location>
        <begin position="236"/>
        <end position="517"/>
    </location>
</feature>
<feature type="transmembrane region" description="Helical" evidence="8">
    <location>
        <begin position="20"/>
        <end position="40"/>
    </location>
</feature>
<keyword evidence="11" id="KW-1185">Reference proteome</keyword>
<evidence type="ECO:0000256" key="5">
    <source>
        <dbReference type="ARBA" id="ARBA00023034"/>
    </source>
</evidence>
<evidence type="ECO:0000256" key="1">
    <source>
        <dbReference type="ARBA" id="ARBA00004323"/>
    </source>
</evidence>
<evidence type="ECO:0000256" key="8">
    <source>
        <dbReference type="SAM" id="Phobius"/>
    </source>
</evidence>
<name>A0ABD3AYK6_9GENT</name>
<dbReference type="PANTHER" id="PTHR11062">
    <property type="entry name" value="EXOSTOSIN HEPARAN SULFATE GLYCOSYLTRANSFERASE -RELATED"/>
    <property type="match status" value="1"/>
</dbReference>
<accession>A0ABD3AYK6</accession>
<proteinExistence type="inferred from homology"/>
<protein>
    <recommendedName>
        <fullName evidence="9">Exostosin GT47 domain-containing protein</fullName>
    </recommendedName>
</protein>
<evidence type="ECO:0000256" key="2">
    <source>
        <dbReference type="ARBA" id="ARBA00010271"/>
    </source>
</evidence>
<evidence type="ECO:0000256" key="7">
    <source>
        <dbReference type="SAM" id="MobiDB-lite"/>
    </source>
</evidence>
<gene>
    <name evidence="10" type="ORF">ACH5RR_004642</name>
</gene>
<feature type="compositionally biased region" description="Polar residues" evidence="7">
    <location>
        <begin position="74"/>
        <end position="86"/>
    </location>
</feature>
<organism evidence="10 11">
    <name type="scientific">Cinchona calisaya</name>
    <dbReference type="NCBI Taxonomy" id="153742"/>
    <lineage>
        <taxon>Eukaryota</taxon>
        <taxon>Viridiplantae</taxon>
        <taxon>Streptophyta</taxon>
        <taxon>Embryophyta</taxon>
        <taxon>Tracheophyta</taxon>
        <taxon>Spermatophyta</taxon>
        <taxon>Magnoliopsida</taxon>
        <taxon>eudicotyledons</taxon>
        <taxon>Gunneridae</taxon>
        <taxon>Pentapetalae</taxon>
        <taxon>asterids</taxon>
        <taxon>lamiids</taxon>
        <taxon>Gentianales</taxon>
        <taxon>Rubiaceae</taxon>
        <taxon>Cinchonoideae</taxon>
        <taxon>Cinchoneae</taxon>
        <taxon>Cinchona</taxon>
    </lineage>
</organism>
<keyword evidence="6" id="KW-0175">Coiled coil</keyword>
<keyword evidence="3" id="KW-0328">Glycosyltransferase</keyword>
<keyword evidence="8" id="KW-0472">Membrane</keyword>
<keyword evidence="3" id="KW-0808">Transferase</keyword>
<keyword evidence="5" id="KW-0333">Golgi apparatus</keyword>
<evidence type="ECO:0000259" key="9">
    <source>
        <dbReference type="Pfam" id="PF03016"/>
    </source>
</evidence>
<comment type="subcellular location">
    <subcellularLocation>
        <location evidence="1">Golgi apparatus membrane</location>
        <topology evidence="1">Single-pass type II membrane protein</topology>
    </subcellularLocation>
</comment>
<feature type="coiled-coil region" evidence="6">
    <location>
        <begin position="180"/>
        <end position="207"/>
    </location>
</feature>
<dbReference type="PANTHER" id="PTHR11062:SF207">
    <property type="entry name" value="OS07G0188700 PROTEIN"/>
    <property type="match status" value="1"/>
</dbReference>
<evidence type="ECO:0000256" key="6">
    <source>
        <dbReference type="SAM" id="Coils"/>
    </source>
</evidence>
<keyword evidence="8" id="KW-1133">Transmembrane helix</keyword>
<dbReference type="InterPro" id="IPR004263">
    <property type="entry name" value="Exostosin"/>
</dbReference>
<dbReference type="AlphaFoldDB" id="A0ABD3AYK6"/>